<proteinExistence type="predicted"/>
<sequence length="499" mass="55594">MKINRFLILVISFFIQYAGATTYYINADSGNDNYSGTSVDRPWASLEKLNTTTLKPGDYILIKAGTKYYGQLICNGSGTKNQPIIIDSYGEGSKPGIHGEGKKLFTLLLRNVEYWQIRNIEITNLGEQRQAKRRGVMILAEDFGDCRGIVLDGLEIHHVNGSLVKKEGGGSAIYWKNSGDRIKSRFVDLMIQNCYLHHCGRNGINSRGYTNRNDWYPSLGVIIRNNLLEKIPGDGIVPIGCDGAIVEFNVLRDFPDILSHQEAAAGIWPWSSDNTIIQFNEVSGHKAKWDGQGFDADYNCIGTIIQYNYSHDNYGGFLLVCNNGNTFGSAGNVGTKNAVIRYNVSVNDGIRPYPTERKGPFSPVFHITGPVENTAIYNNVIIPPKNSLDQNIVYMDNWGGPWPVNTTFENNIFYSEGENKFSFNEDVNTQFIHNNYFGEITNLPKDAQGIYSDPKLVNAEARGSGFGVLNNFVIKDSSALSNEHLGISKRDIKKFKTKG</sequence>
<evidence type="ECO:0000313" key="3">
    <source>
        <dbReference type="Proteomes" id="UP001610100"/>
    </source>
</evidence>
<protein>
    <submittedName>
        <fullName evidence="2">Right-handed parallel beta-helix repeat-containing protein</fullName>
    </submittedName>
</protein>
<dbReference type="InterPro" id="IPR039448">
    <property type="entry name" value="Beta_helix"/>
</dbReference>
<dbReference type="Gene3D" id="2.160.20.10">
    <property type="entry name" value="Single-stranded right-handed beta-helix, Pectin lyase-like"/>
    <property type="match status" value="1"/>
</dbReference>
<dbReference type="InterPro" id="IPR006626">
    <property type="entry name" value="PbH1"/>
</dbReference>
<dbReference type="InterPro" id="IPR011050">
    <property type="entry name" value="Pectin_lyase_fold/virulence"/>
</dbReference>
<dbReference type="RefSeq" id="WP_344739447.1">
    <property type="nucleotide sequence ID" value="NZ_BAABAY010000001.1"/>
</dbReference>
<keyword evidence="3" id="KW-1185">Reference proteome</keyword>
<dbReference type="InterPro" id="IPR012334">
    <property type="entry name" value="Pectin_lyas_fold"/>
</dbReference>
<dbReference type="SMART" id="SM00710">
    <property type="entry name" value="PbH1"/>
    <property type="match status" value="6"/>
</dbReference>
<organism evidence="2 3">
    <name type="scientific">Gaetbulibacter aestuarii</name>
    <dbReference type="NCBI Taxonomy" id="1502358"/>
    <lineage>
        <taxon>Bacteria</taxon>
        <taxon>Pseudomonadati</taxon>
        <taxon>Bacteroidota</taxon>
        <taxon>Flavobacteriia</taxon>
        <taxon>Flavobacteriales</taxon>
        <taxon>Flavobacteriaceae</taxon>
        <taxon>Gaetbulibacter</taxon>
    </lineage>
</organism>
<dbReference type="Proteomes" id="UP001610100">
    <property type="component" value="Unassembled WGS sequence"/>
</dbReference>
<name>A0ABW7MVH0_9FLAO</name>
<dbReference type="EMBL" id="JBAWKB010000001">
    <property type="protein sequence ID" value="MFH6770826.1"/>
    <property type="molecule type" value="Genomic_DNA"/>
</dbReference>
<dbReference type="Pfam" id="PF13229">
    <property type="entry name" value="Beta_helix"/>
    <property type="match status" value="1"/>
</dbReference>
<evidence type="ECO:0000259" key="1">
    <source>
        <dbReference type="Pfam" id="PF13229"/>
    </source>
</evidence>
<gene>
    <name evidence="2" type="ORF">V8G58_02685</name>
</gene>
<accession>A0ABW7MVH0</accession>
<evidence type="ECO:0000313" key="2">
    <source>
        <dbReference type="EMBL" id="MFH6770826.1"/>
    </source>
</evidence>
<reference evidence="2 3" key="1">
    <citation type="submission" date="2024-02" db="EMBL/GenBank/DDBJ databases">
        <title>A Gaetbulibacter species isolated from tidal flats and genomic insights of their niches.</title>
        <authorList>
            <person name="Ye Y."/>
        </authorList>
    </citation>
    <scope>NUCLEOTIDE SEQUENCE [LARGE SCALE GENOMIC DNA]</scope>
    <source>
        <strain evidence="2 3">KYW382</strain>
    </source>
</reference>
<feature type="domain" description="Right handed beta helix" evidence="1">
    <location>
        <begin position="172"/>
        <end position="337"/>
    </location>
</feature>
<dbReference type="SUPFAM" id="SSF51126">
    <property type="entry name" value="Pectin lyase-like"/>
    <property type="match status" value="1"/>
</dbReference>
<comment type="caution">
    <text evidence="2">The sequence shown here is derived from an EMBL/GenBank/DDBJ whole genome shotgun (WGS) entry which is preliminary data.</text>
</comment>